<dbReference type="PROSITE" id="PS01347">
    <property type="entry name" value="MRAY_1"/>
    <property type="match status" value="1"/>
</dbReference>
<feature type="transmembrane region" description="Helical" evidence="13">
    <location>
        <begin position="96"/>
        <end position="113"/>
    </location>
</feature>
<comment type="caution">
    <text evidence="16">The sequence shown here is derived from an EMBL/GenBank/DDBJ whole genome shotgun (WGS) entry which is preliminary data.</text>
</comment>
<dbReference type="Pfam" id="PF10555">
    <property type="entry name" value="MraY_sig1"/>
    <property type="match status" value="1"/>
</dbReference>
<feature type="binding site" evidence="15">
    <location>
        <position position="201"/>
    </location>
    <ligand>
        <name>Mg(2+)</name>
        <dbReference type="ChEBI" id="CHEBI:18420"/>
    </ligand>
</feature>
<evidence type="ECO:0000256" key="6">
    <source>
        <dbReference type="ARBA" id="ARBA00022692"/>
    </source>
</evidence>
<comment type="subcellular location">
    <subcellularLocation>
        <location evidence="13">Cell membrane</location>
        <topology evidence="13">Multi-pass membrane protein</topology>
    </subcellularLocation>
    <subcellularLocation>
        <location evidence="1">Membrane</location>
        <topology evidence="1">Multi-pass membrane protein</topology>
    </subcellularLocation>
</comment>
<keyword evidence="8 13" id="KW-0573">Peptidoglycan synthesis</keyword>
<comment type="function">
    <text evidence="13">Catalyzes the initial step of the lipid cycle reactions in the biosynthesis of the cell wall peptidoglycan: transfers peptidoglycan precursor phospho-MurNAc-pentapeptide from UDP-MurNAc-pentapeptide onto the lipid carrier undecaprenyl phosphate, yielding undecaprenyl-pyrophosphoryl-MurNAc-pentapeptide, known as lipid I.</text>
</comment>
<evidence type="ECO:0000256" key="13">
    <source>
        <dbReference type="HAMAP-Rule" id="MF_00038"/>
    </source>
</evidence>
<sequence length="369" mass="40496">MFELIYSHFELPGFFRLFGYVSFRALLAATTAMLVAFFFGDRMIRWLTVLKFGETIRSDGPQSHQVKAGTPTMGGILILTSLTVACLLFGNLEHPMFLTLLLCTIFLGMIGFADDYTKVVLKNKKGLSARMKMGLTILIAGFFLLNYWWATPAIVNRDKGIDYELTSIFMPFFKEPLFALPLVIGLVFWFVVILGSIHAVNLTDGLDGLAIGNVSIVAVTFGAMAYLAGTPRTADYLNLPYVENAHEIAVFLAALAGSGIGFLWFNAPPARVFMGDTGSLSLGGALGMSAILIKKELLLVIAGGIFVVEALSVILQVASFKLTGKRIFRMAPIHHHFELGGWPETRVVVRFWLVGIILSLISLSTLRIQ</sequence>
<evidence type="ECO:0000256" key="4">
    <source>
        <dbReference type="ARBA" id="ARBA00022618"/>
    </source>
</evidence>
<feature type="transmembrane region" description="Helical" evidence="13">
    <location>
        <begin position="177"/>
        <end position="197"/>
    </location>
</feature>
<keyword evidence="13" id="KW-1003">Cell membrane</keyword>
<evidence type="ECO:0000256" key="1">
    <source>
        <dbReference type="ARBA" id="ARBA00004141"/>
    </source>
</evidence>
<feature type="transmembrane region" description="Helical" evidence="13">
    <location>
        <begin position="347"/>
        <end position="368"/>
    </location>
</feature>
<dbReference type="Proteomes" id="UP000460298">
    <property type="component" value="Unassembled WGS sequence"/>
</dbReference>
<feature type="transmembrane region" description="Helical" evidence="13">
    <location>
        <begin position="20"/>
        <end position="40"/>
    </location>
</feature>
<feature type="transmembrane region" description="Helical" evidence="13">
    <location>
        <begin position="133"/>
        <end position="150"/>
    </location>
</feature>
<dbReference type="Pfam" id="PF00953">
    <property type="entry name" value="Glycos_transf_4"/>
    <property type="match status" value="1"/>
</dbReference>
<comment type="pathway">
    <text evidence="13">Cell wall biogenesis; peptidoglycan biosynthesis.</text>
</comment>
<evidence type="ECO:0000256" key="5">
    <source>
        <dbReference type="ARBA" id="ARBA00022679"/>
    </source>
</evidence>
<feature type="transmembrane region" description="Helical" evidence="13">
    <location>
        <begin position="248"/>
        <end position="265"/>
    </location>
</feature>
<evidence type="ECO:0000313" key="16">
    <source>
        <dbReference type="EMBL" id="KAB2931977.1"/>
    </source>
</evidence>
<comment type="catalytic activity">
    <reaction evidence="13">
        <text>UDP-N-acetyl-alpha-D-muramoyl-L-alanyl-gamma-D-glutamyl-meso-2,6-diaminopimeloyl-D-alanyl-D-alanine + di-trans,octa-cis-undecaprenyl phosphate = di-trans,octa-cis-undecaprenyl diphospho-N-acetyl-alpha-D-muramoyl-L-alanyl-D-glutamyl-meso-2,6-diaminopimeloyl-D-alanyl-D-alanine + UMP</text>
        <dbReference type="Rhea" id="RHEA:28386"/>
        <dbReference type="ChEBI" id="CHEBI:57865"/>
        <dbReference type="ChEBI" id="CHEBI:60392"/>
        <dbReference type="ChEBI" id="CHEBI:61386"/>
        <dbReference type="ChEBI" id="CHEBI:61387"/>
        <dbReference type="EC" id="2.7.8.13"/>
    </reaction>
</comment>
<name>A0A833H0S1_9LEPT</name>
<keyword evidence="12 13" id="KW-0961">Cell wall biogenesis/degradation</keyword>
<keyword evidence="5 13" id="KW-0808">Transferase</keyword>
<evidence type="ECO:0000256" key="14">
    <source>
        <dbReference type="NCBIfam" id="TIGR00445"/>
    </source>
</evidence>
<dbReference type="GO" id="GO:0071555">
    <property type="term" value="P:cell wall organization"/>
    <property type="evidence" value="ECO:0007669"/>
    <property type="project" value="UniProtKB-KW"/>
</dbReference>
<dbReference type="EC" id="2.7.8.13" evidence="13 14"/>
<dbReference type="GO" id="GO:0008963">
    <property type="term" value="F:phospho-N-acetylmuramoyl-pentapeptide-transferase activity"/>
    <property type="evidence" value="ECO:0007669"/>
    <property type="project" value="UniProtKB-UniRule"/>
</dbReference>
<evidence type="ECO:0000256" key="8">
    <source>
        <dbReference type="ARBA" id="ARBA00022984"/>
    </source>
</evidence>
<feature type="transmembrane region" description="Helical" evidence="13">
    <location>
        <begin position="209"/>
        <end position="228"/>
    </location>
</feature>
<organism evidence="16 17">
    <name type="scientific">Leptonema illini</name>
    <dbReference type="NCBI Taxonomy" id="183"/>
    <lineage>
        <taxon>Bacteria</taxon>
        <taxon>Pseudomonadati</taxon>
        <taxon>Spirochaetota</taxon>
        <taxon>Spirochaetia</taxon>
        <taxon>Leptospirales</taxon>
        <taxon>Leptospiraceae</taxon>
        <taxon>Leptonema</taxon>
    </lineage>
</organism>
<keyword evidence="7 13" id="KW-0133">Cell shape</keyword>
<feature type="binding site" evidence="15">
    <location>
        <position position="276"/>
    </location>
    <ligand>
        <name>Mg(2+)</name>
        <dbReference type="ChEBI" id="CHEBI:18420"/>
    </ligand>
</feature>
<dbReference type="AlphaFoldDB" id="A0A833H0S1"/>
<dbReference type="GO" id="GO:0009252">
    <property type="term" value="P:peptidoglycan biosynthetic process"/>
    <property type="evidence" value="ECO:0007669"/>
    <property type="project" value="UniProtKB-UniRule"/>
</dbReference>
<comment type="similarity">
    <text evidence="2 13">Belongs to the glycosyltransferase 4 family. MraY subfamily.</text>
</comment>
<evidence type="ECO:0000313" key="17">
    <source>
        <dbReference type="Proteomes" id="UP000460298"/>
    </source>
</evidence>
<dbReference type="PANTHER" id="PTHR22926">
    <property type="entry name" value="PHOSPHO-N-ACETYLMURAMOYL-PENTAPEPTIDE-TRANSFERASE"/>
    <property type="match status" value="1"/>
</dbReference>
<dbReference type="InterPro" id="IPR018480">
    <property type="entry name" value="PNAcMuramoyl-5peptid_Trfase_CS"/>
</dbReference>
<dbReference type="GO" id="GO:0046872">
    <property type="term" value="F:metal ion binding"/>
    <property type="evidence" value="ECO:0007669"/>
    <property type="project" value="UniProtKB-KW"/>
</dbReference>
<keyword evidence="4 13" id="KW-0132">Cell division</keyword>
<feature type="transmembrane region" description="Helical" evidence="13">
    <location>
        <begin position="72"/>
        <end position="90"/>
    </location>
</feature>
<dbReference type="PROSITE" id="PS01348">
    <property type="entry name" value="MRAY_2"/>
    <property type="match status" value="1"/>
</dbReference>
<keyword evidence="10 13" id="KW-0472">Membrane</keyword>
<evidence type="ECO:0000256" key="2">
    <source>
        <dbReference type="ARBA" id="ARBA00005583"/>
    </source>
</evidence>
<dbReference type="EMBL" id="WBUI01000011">
    <property type="protein sequence ID" value="KAB2931977.1"/>
    <property type="molecule type" value="Genomic_DNA"/>
</dbReference>
<keyword evidence="9 13" id="KW-1133">Transmembrane helix</keyword>
<keyword evidence="13 15" id="KW-0479">Metal-binding</keyword>
<protein>
    <recommendedName>
        <fullName evidence="13 14">Phospho-N-acetylmuramoyl-pentapeptide-transferase</fullName>
        <ecNumber evidence="13 14">2.7.8.13</ecNumber>
    </recommendedName>
    <alternativeName>
        <fullName evidence="13">UDP-MurNAc-pentapeptide phosphotransferase</fullName>
    </alternativeName>
</protein>
<dbReference type="NCBIfam" id="TIGR00445">
    <property type="entry name" value="mraY"/>
    <property type="match status" value="1"/>
</dbReference>
<feature type="transmembrane region" description="Helical" evidence="13">
    <location>
        <begin position="299"/>
        <end position="320"/>
    </location>
</feature>
<dbReference type="GO" id="GO:0008360">
    <property type="term" value="P:regulation of cell shape"/>
    <property type="evidence" value="ECO:0007669"/>
    <property type="project" value="UniProtKB-KW"/>
</dbReference>
<dbReference type="GO" id="GO:0005886">
    <property type="term" value="C:plasma membrane"/>
    <property type="evidence" value="ECO:0007669"/>
    <property type="project" value="UniProtKB-SubCell"/>
</dbReference>
<dbReference type="InterPro" id="IPR000715">
    <property type="entry name" value="Glycosyl_transferase_4"/>
</dbReference>
<dbReference type="UniPathway" id="UPA00219"/>
<evidence type="ECO:0000256" key="15">
    <source>
        <dbReference type="PIRSR" id="PIRSR600715-1"/>
    </source>
</evidence>
<dbReference type="CDD" id="cd06852">
    <property type="entry name" value="GT_MraY"/>
    <property type="match status" value="1"/>
</dbReference>
<accession>A0A833H0S1</accession>
<evidence type="ECO:0000256" key="3">
    <source>
        <dbReference type="ARBA" id="ARBA00022519"/>
    </source>
</evidence>
<comment type="cofactor">
    <cofactor evidence="13 15">
        <name>Mg(2+)</name>
        <dbReference type="ChEBI" id="CHEBI:18420"/>
    </cofactor>
</comment>
<proteinExistence type="inferred from homology"/>
<evidence type="ECO:0000256" key="7">
    <source>
        <dbReference type="ARBA" id="ARBA00022960"/>
    </source>
</evidence>
<evidence type="ECO:0000256" key="12">
    <source>
        <dbReference type="ARBA" id="ARBA00023316"/>
    </source>
</evidence>
<dbReference type="PANTHER" id="PTHR22926:SF5">
    <property type="entry name" value="PHOSPHO-N-ACETYLMURAMOYL-PENTAPEPTIDE-TRANSFERASE HOMOLOG"/>
    <property type="match status" value="1"/>
</dbReference>
<reference evidence="16 17" key="1">
    <citation type="submission" date="2019-10" db="EMBL/GenBank/DDBJ databases">
        <title>Extracellular Electron Transfer in a Candidatus Methanoperedens spp. Enrichment Culture.</title>
        <authorList>
            <person name="Berger S."/>
            <person name="Rangel Shaw D."/>
            <person name="Berben T."/>
            <person name="In 'T Zandt M."/>
            <person name="Frank J."/>
            <person name="Reimann J."/>
            <person name="Jetten M.S.M."/>
            <person name="Welte C.U."/>
        </authorList>
    </citation>
    <scope>NUCLEOTIDE SEQUENCE [LARGE SCALE GENOMIC DNA]</scope>
    <source>
        <strain evidence="16">SB12</strain>
    </source>
</reference>
<keyword evidence="11 13" id="KW-0131">Cell cycle</keyword>
<dbReference type="GO" id="GO:0051301">
    <property type="term" value="P:cell division"/>
    <property type="evidence" value="ECO:0007669"/>
    <property type="project" value="UniProtKB-KW"/>
</dbReference>
<evidence type="ECO:0000256" key="11">
    <source>
        <dbReference type="ARBA" id="ARBA00023306"/>
    </source>
</evidence>
<gene>
    <name evidence="13" type="primary">mraY</name>
    <name evidence="16" type="ORF">F9K24_11885</name>
</gene>
<dbReference type="InterPro" id="IPR003524">
    <property type="entry name" value="PNAcMuramoyl-5peptid_Trfase"/>
</dbReference>
<evidence type="ECO:0000256" key="9">
    <source>
        <dbReference type="ARBA" id="ARBA00022989"/>
    </source>
</evidence>
<evidence type="ECO:0000256" key="10">
    <source>
        <dbReference type="ARBA" id="ARBA00023136"/>
    </source>
</evidence>
<keyword evidence="13 15" id="KW-0460">Magnesium</keyword>
<keyword evidence="6 13" id="KW-0812">Transmembrane</keyword>
<keyword evidence="3" id="KW-0997">Cell inner membrane</keyword>
<dbReference type="HAMAP" id="MF_00038">
    <property type="entry name" value="MraY"/>
    <property type="match status" value="1"/>
</dbReference>